<dbReference type="PANTHER" id="PTHR35024:SF4">
    <property type="entry name" value="POLYMER-FORMING CYTOSKELETAL PROTEIN"/>
    <property type="match status" value="1"/>
</dbReference>
<proteinExistence type="inferred from homology"/>
<comment type="caution">
    <text evidence="2">The sequence shown here is derived from an EMBL/GenBank/DDBJ whole genome shotgun (WGS) entry which is preliminary data.</text>
</comment>
<dbReference type="EMBL" id="LMTR01000020">
    <property type="protein sequence ID" value="KWT71558.1"/>
    <property type="molecule type" value="Genomic_DNA"/>
</dbReference>
<organism evidence="2 3">
    <name type="scientific">Hyphomicrobium sulfonivorans</name>
    <dbReference type="NCBI Taxonomy" id="121290"/>
    <lineage>
        <taxon>Bacteria</taxon>
        <taxon>Pseudomonadati</taxon>
        <taxon>Pseudomonadota</taxon>
        <taxon>Alphaproteobacteria</taxon>
        <taxon>Hyphomicrobiales</taxon>
        <taxon>Hyphomicrobiaceae</taxon>
        <taxon>Hyphomicrobium</taxon>
    </lineage>
</organism>
<evidence type="ECO:0000256" key="1">
    <source>
        <dbReference type="ARBA" id="ARBA00044755"/>
    </source>
</evidence>
<dbReference type="InterPro" id="IPR007607">
    <property type="entry name" value="BacA/B"/>
</dbReference>
<dbReference type="Proteomes" id="UP000059074">
    <property type="component" value="Unassembled WGS sequence"/>
</dbReference>
<dbReference type="STRING" id="121290.APY04_0411"/>
<dbReference type="PANTHER" id="PTHR35024">
    <property type="entry name" value="HYPOTHETICAL CYTOSOLIC PROTEIN"/>
    <property type="match status" value="1"/>
</dbReference>
<dbReference type="Pfam" id="PF04519">
    <property type="entry name" value="Bactofilin"/>
    <property type="match status" value="1"/>
</dbReference>
<protein>
    <recommendedName>
        <fullName evidence="4">Polymer-forming cytoskeletal protein</fullName>
    </recommendedName>
</protein>
<dbReference type="InterPro" id="IPR039005">
    <property type="entry name" value="CSPG_rpt"/>
</dbReference>
<evidence type="ECO:0008006" key="4">
    <source>
        <dbReference type="Google" id="ProtNLM"/>
    </source>
</evidence>
<dbReference type="AlphaFoldDB" id="A0A109BMI4"/>
<sequence length="217" mass="23197">MEDKSRVIIIREDTFLKGEIRNAGRIEVFGYIEGDVFTDKLIVQQGGRCFGRIKAGSAEVHGQLQGEIHVREVINIRATGDVAGNVKYGKLGMELGGALTAEVRNIPPSIAGDLDLSVDRGRTARITLQDLSALDPDDRAEDLTFTVSEVLNGYVVLASDPAQPVANFTQADLEQGSVLFHHDGTGAERAGFAVVVADRAGAMSNVAQVNVAVRPGR</sequence>
<reference evidence="2 3" key="1">
    <citation type="submission" date="2015-10" db="EMBL/GenBank/DDBJ databases">
        <title>Transcriptomic analysis of a linuron degrading triple-species bacterial consortium.</title>
        <authorList>
            <person name="Albers P."/>
        </authorList>
    </citation>
    <scope>NUCLEOTIDE SEQUENCE [LARGE SCALE GENOMIC DNA]</scope>
    <source>
        <strain evidence="2 3">WDL6</strain>
    </source>
</reference>
<dbReference type="Pfam" id="PF16184">
    <property type="entry name" value="Cadherin_3"/>
    <property type="match status" value="1"/>
</dbReference>
<keyword evidence="3" id="KW-1185">Reference proteome</keyword>
<dbReference type="RefSeq" id="WP_245281779.1">
    <property type="nucleotide sequence ID" value="NZ_JAEFBX010000002.1"/>
</dbReference>
<gene>
    <name evidence="2" type="ORF">APY04_0411</name>
</gene>
<evidence type="ECO:0000313" key="3">
    <source>
        <dbReference type="Proteomes" id="UP000059074"/>
    </source>
</evidence>
<dbReference type="PATRIC" id="fig|121290.4.peg.2305"/>
<accession>A0A109BMI4</accession>
<dbReference type="PROSITE" id="PS51854">
    <property type="entry name" value="CSPG"/>
    <property type="match status" value="1"/>
</dbReference>
<comment type="similarity">
    <text evidence="1">Belongs to the bactofilin family.</text>
</comment>
<name>A0A109BMI4_HYPSL</name>
<evidence type="ECO:0000313" key="2">
    <source>
        <dbReference type="EMBL" id="KWT71558.1"/>
    </source>
</evidence>